<sequence length="407" mass="45271">DPYAYVEAAMQEPPPPDFVPEPVYPEFMPPEDDVLPAKEQPLPAAISPTDDSPGYITEFDLEEDDEDPEEDPTDNPTDRDDDDDDDEESFRDDADDKEKDEDEDEEEEHLAPVDSVPPPAYHTTTRMSIRAQTHIPFLSEAEVDRLLAISTPPSLPLTSYSSPLPQIPSPALASPSTSHPLPLPPPIILLRSRASMVIMRAAASSTYILAPRSKTPPSGTPPLLPIPFPTSSPPLLLPSTDCRADVLEIGESSSSPTTRPTGGFRADYGFVGTLDVEIRHDLDKEIGYGITDVWVDPDEIAKEIPAADVAELGQRMTDFVTTVRQDTDEIYWRLDDAQDDRLLMRGQLNLLRRDRRSHARTARLMESEARASHEAWVQSIYANDTIRSKVRALQTMVLAQQTKIRDL</sequence>
<comment type="caution">
    <text evidence="2">The sequence shown here is derived from an EMBL/GenBank/DDBJ whole genome shotgun (WGS) entry which is preliminary data.</text>
</comment>
<evidence type="ECO:0000313" key="3">
    <source>
        <dbReference type="Proteomes" id="UP001151760"/>
    </source>
</evidence>
<dbReference type="EMBL" id="BQNB010021750">
    <property type="protein sequence ID" value="GJU09682.1"/>
    <property type="molecule type" value="Genomic_DNA"/>
</dbReference>
<reference evidence="2" key="1">
    <citation type="journal article" date="2022" name="Int. J. Mol. Sci.">
        <title>Draft Genome of Tanacetum Coccineum: Genomic Comparison of Closely Related Tanacetum-Family Plants.</title>
        <authorList>
            <person name="Yamashiro T."/>
            <person name="Shiraishi A."/>
            <person name="Nakayama K."/>
            <person name="Satake H."/>
        </authorList>
    </citation>
    <scope>NUCLEOTIDE SEQUENCE</scope>
</reference>
<evidence type="ECO:0000313" key="2">
    <source>
        <dbReference type="EMBL" id="GJU09682.1"/>
    </source>
</evidence>
<feature type="compositionally biased region" description="Acidic residues" evidence="1">
    <location>
        <begin position="98"/>
        <end position="108"/>
    </location>
</feature>
<proteinExistence type="predicted"/>
<accession>A0ABQ5JAV3</accession>
<feature type="compositionally biased region" description="Pro residues" evidence="1">
    <location>
        <begin position="12"/>
        <end position="23"/>
    </location>
</feature>
<gene>
    <name evidence="2" type="ORF">Tco_1132078</name>
</gene>
<dbReference type="Proteomes" id="UP001151760">
    <property type="component" value="Unassembled WGS sequence"/>
</dbReference>
<name>A0ABQ5JAV3_9ASTR</name>
<organism evidence="2 3">
    <name type="scientific">Tanacetum coccineum</name>
    <dbReference type="NCBI Taxonomy" id="301880"/>
    <lineage>
        <taxon>Eukaryota</taxon>
        <taxon>Viridiplantae</taxon>
        <taxon>Streptophyta</taxon>
        <taxon>Embryophyta</taxon>
        <taxon>Tracheophyta</taxon>
        <taxon>Spermatophyta</taxon>
        <taxon>Magnoliopsida</taxon>
        <taxon>eudicotyledons</taxon>
        <taxon>Gunneridae</taxon>
        <taxon>Pentapetalae</taxon>
        <taxon>asterids</taxon>
        <taxon>campanulids</taxon>
        <taxon>Asterales</taxon>
        <taxon>Asteraceae</taxon>
        <taxon>Asteroideae</taxon>
        <taxon>Anthemideae</taxon>
        <taxon>Anthemidinae</taxon>
        <taxon>Tanacetum</taxon>
    </lineage>
</organism>
<reference evidence="2" key="2">
    <citation type="submission" date="2022-01" db="EMBL/GenBank/DDBJ databases">
        <authorList>
            <person name="Yamashiro T."/>
            <person name="Shiraishi A."/>
            <person name="Satake H."/>
            <person name="Nakayama K."/>
        </authorList>
    </citation>
    <scope>NUCLEOTIDE SEQUENCE</scope>
</reference>
<feature type="region of interest" description="Disordered" evidence="1">
    <location>
        <begin position="1"/>
        <end position="122"/>
    </location>
</feature>
<protein>
    <submittedName>
        <fullName evidence="2">Uncharacterized protein</fullName>
    </submittedName>
</protein>
<feature type="compositionally biased region" description="Acidic residues" evidence="1">
    <location>
        <begin position="59"/>
        <end position="90"/>
    </location>
</feature>
<keyword evidence="3" id="KW-1185">Reference proteome</keyword>
<feature type="non-terminal residue" evidence="2">
    <location>
        <position position="1"/>
    </location>
</feature>
<evidence type="ECO:0000256" key="1">
    <source>
        <dbReference type="SAM" id="MobiDB-lite"/>
    </source>
</evidence>